<dbReference type="EMBL" id="RKRK01000003">
    <property type="protein sequence ID" value="RPF56594.1"/>
    <property type="molecule type" value="Genomic_DNA"/>
</dbReference>
<accession>A0A3N5BFV7</accession>
<dbReference type="Proteomes" id="UP000277108">
    <property type="component" value="Unassembled WGS sequence"/>
</dbReference>
<organism evidence="2 3">
    <name type="scientific">Abyssicoccus albus</name>
    <dbReference type="NCBI Taxonomy" id="1817405"/>
    <lineage>
        <taxon>Bacteria</taxon>
        <taxon>Bacillati</taxon>
        <taxon>Bacillota</taxon>
        <taxon>Bacilli</taxon>
        <taxon>Bacillales</taxon>
        <taxon>Abyssicoccaceae</taxon>
    </lineage>
</organism>
<gene>
    <name evidence="2" type="ORF">EDD62_1245</name>
</gene>
<sequence length="51" mass="6002">MDKEQQLIELKDEYVRIQGDLEKVESTGNDTTKLQAQLVRIEEEIKALRKK</sequence>
<keyword evidence="1" id="KW-0175">Coiled coil</keyword>
<keyword evidence="3" id="KW-1185">Reference proteome</keyword>
<comment type="caution">
    <text evidence="2">The sequence shown here is derived from an EMBL/GenBank/DDBJ whole genome shotgun (WGS) entry which is preliminary data.</text>
</comment>
<dbReference type="NCBIfam" id="NF040877">
    <property type="entry name" value="SE1832_fam"/>
    <property type="match status" value="1"/>
</dbReference>
<evidence type="ECO:0000313" key="2">
    <source>
        <dbReference type="EMBL" id="RPF56594.1"/>
    </source>
</evidence>
<evidence type="ECO:0000313" key="3">
    <source>
        <dbReference type="Proteomes" id="UP000277108"/>
    </source>
</evidence>
<dbReference type="RefSeq" id="WP_170152786.1">
    <property type="nucleotide sequence ID" value="NZ_CBCSGK010000004.1"/>
</dbReference>
<dbReference type="AlphaFoldDB" id="A0A3N5BFV7"/>
<name>A0A3N5BFV7_9BACL</name>
<dbReference type="InterPro" id="IPR048062">
    <property type="entry name" value="SE1832-like"/>
</dbReference>
<proteinExistence type="predicted"/>
<protein>
    <submittedName>
        <fullName evidence="2">Uncharacterized protein</fullName>
    </submittedName>
</protein>
<feature type="coiled-coil region" evidence="1">
    <location>
        <begin position="7"/>
        <end position="51"/>
    </location>
</feature>
<reference evidence="2 3" key="1">
    <citation type="submission" date="2018-11" db="EMBL/GenBank/DDBJ databases">
        <title>Genomic Encyclopedia of Type Strains, Phase IV (KMG-IV): sequencing the most valuable type-strain genomes for metagenomic binning, comparative biology and taxonomic classification.</title>
        <authorList>
            <person name="Goeker M."/>
        </authorList>
    </citation>
    <scope>NUCLEOTIDE SEQUENCE [LARGE SCALE GENOMIC DNA]</scope>
    <source>
        <strain evidence="2 3">DSM 29158</strain>
    </source>
</reference>
<evidence type="ECO:0000256" key="1">
    <source>
        <dbReference type="SAM" id="Coils"/>
    </source>
</evidence>